<accession>A0A6B0YYM3</accession>
<evidence type="ECO:0000256" key="4">
    <source>
        <dbReference type="ARBA" id="ARBA00022837"/>
    </source>
</evidence>
<dbReference type="InterPro" id="IPR050738">
    <property type="entry name" value="Sulfatase"/>
</dbReference>
<keyword evidence="4" id="KW-0106">Calcium</keyword>
<protein>
    <submittedName>
        <fullName evidence="6">Arylsulfatase</fullName>
    </submittedName>
</protein>
<dbReference type="InterPro" id="IPR024607">
    <property type="entry name" value="Sulfatase_CS"/>
</dbReference>
<dbReference type="GO" id="GO:0046872">
    <property type="term" value="F:metal ion binding"/>
    <property type="evidence" value="ECO:0007669"/>
    <property type="project" value="UniProtKB-KW"/>
</dbReference>
<reference evidence="6" key="1">
    <citation type="submission" date="2019-09" db="EMBL/GenBank/DDBJ databases">
        <title>Characterisation of the sponge microbiome using genome-centric metagenomics.</title>
        <authorList>
            <person name="Engelberts J.P."/>
            <person name="Robbins S.J."/>
            <person name="De Goeij J.M."/>
            <person name="Aranda M."/>
            <person name="Bell S.C."/>
            <person name="Webster N.S."/>
        </authorList>
    </citation>
    <scope>NUCLEOTIDE SEQUENCE</scope>
    <source>
        <strain evidence="6">SB0664_bin_27</strain>
    </source>
</reference>
<dbReference type="Gene3D" id="3.30.1120.10">
    <property type="match status" value="1"/>
</dbReference>
<keyword evidence="2" id="KW-0479">Metal-binding</keyword>
<dbReference type="PROSITE" id="PS00523">
    <property type="entry name" value="SULFATASE_1"/>
    <property type="match status" value="1"/>
</dbReference>
<dbReference type="PANTHER" id="PTHR42693:SF53">
    <property type="entry name" value="ENDO-4-O-SULFATASE"/>
    <property type="match status" value="1"/>
</dbReference>
<dbReference type="InterPro" id="IPR017850">
    <property type="entry name" value="Alkaline_phosphatase_core_sf"/>
</dbReference>
<comment type="caution">
    <text evidence="6">The sequence shown here is derived from an EMBL/GenBank/DDBJ whole genome shotgun (WGS) entry which is preliminary data.</text>
</comment>
<keyword evidence="3" id="KW-0378">Hydrolase</keyword>
<name>A0A6B0YYM3_9CHLR</name>
<feature type="domain" description="Sulfatase N-terminal" evidence="5">
    <location>
        <begin position="8"/>
        <end position="315"/>
    </location>
</feature>
<evidence type="ECO:0000256" key="1">
    <source>
        <dbReference type="ARBA" id="ARBA00008779"/>
    </source>
</evidence>
<dbReference type="EMBL" id="VXRG01000114">
    <property type="protein sequence ID" value="MXY94508.1"/>
    <property type="molecule type" value="Genomic_DNA"/>
</dbReference>
<dbReference type="PANTHER" id="PTHR42693">
    <property type="entry name" value="ARYLSULFATASE FAMILY MEMBER"/>
    <property type="match status" value="1"/>
</dbReference>
<sequence length="572" mass="63881">MSNTQSRPNIIFVLTDDQGYGDLSCLGNPLLKTPVLDRLHADSVRLTDFHVAPMCTPTRGELMTGQDALRNGATFVCMGRSLLRADLPTMADILAENGYHTGHFGKWHLGDNYPYRPQDRGFHETIHHPAFGITSAADYYGNDYFDDHYRHKDEIKQYMGYCTDVWFEEAMRWMQGCHDRNEPFFAYIATNAPHGPYWVPDEYRRPYLDGIKRDEASFFGMIANIDENMAQLEKFLQDNEIRGNTILIFMTDNGTAMGEGIYNAGMRGRKTSLYEGGHRVPCFVRWPAAGLDGGRDVGGVTRGVDILPTLIDLCDLHAPDGWTCDGLSLAAHMRQPDKAVADRMSVVQYGHANEGAQFGFTGREQAAVMWGPWRLVDGRELYNIGEDPGQQQDVAAANPELVKQLRGQYGAWWDGVSDTLTSYQLITIGSDAENPARLCSCDWAWVYADNQRGMRGPVMDSGTWHVETARAGLYSFTLRRWPEESGLGISDPAPVMQGVDGSWPPGKALPVASAWLQVGRSEQTRPVPPDATGQTFEMAVERGPTTVKSWWHDEQGSPLAGAYYLTAERLRD</sequence>
<dbReference type="AlphaFoldDB" id="A0A6B0YYM3"/>
<evidence type="ECO:0000313" key="6">
    <source>
        <dbReference type="EMBL" id="MXY94508.1"/>
    </source>
</evidence>
<evidence type="ECO:0000256" key="3">
    <source>
        <dbReference type="ARBA" id="ARBA00022801"/>
    </source>
</evidence>
<dbReference type="FunFam" id="3.40.720.10:FF:000070">
    <property type="entry name" value="Arylsulfatase A"/>
    <property type="match status" value="1"/>
</dbReference>
<dbReference type="SUPFAM" id="SSF53649">
    <property type="entry name" value="Alkaline phosphatase-like"/>
    <property type="match status" value="1"/>
</dbReference>
<evidence type="ECO:0000256" key="2">
    <source>
        <dbReference type="ARBA" id="ARBA00022723"/>
    </source>
</evidence>
<dbReference type="Gene3D" id="3.40.720.10">
    <property type="entry name" value="Alkaline Phosphatase, subunit A"/>
    <property type="match status" value="1"/>
</dbReference>
<comment type="similarity">
    <text evidence="1">Belongs to the sulfatase family.</text>
</comment>
<organism evidence="6">
    <name type="scientific">Caldilineaceae bacterium SB0664_bin_27</name>
    <dbReference type="NCBI Taxonomy" id="2605260"/>
    <lineage>
        <taxon>Bacteria</taxon>
        <taxon>Bacillati</taxon>
        <taxon>Chloroflexota</taxon>
        <taxon>Caldilineae</taxon>
        <taxon>Caldilineales</taxon>
        <taxon>Caldilineaceae</taxon>
    </lineage>
</organism>
<dbReference type="GO" id="GO:0004065">
    <property type="term" value="F:arylsulfatase activity"/>
    <property type="evidence" value="ECO:0007669"/>
    <property type="project" value="TreeGrafter"/>
</dbReference>
<gene>
    <name evidence="6" type="ORF">F4Y42_13790</name>
</gene>
<proteinExistence type="inferred from homology"/>
<dbReference type="InterPro" id="IPR000917">
    <property type="entry name" value="Sulfatase_N"/>
</dbReference>
<dbReference type="CDD" id="cd16146">
    <property type="entry name" value="ARS_like"/>
    <property type="match status" value="1"/>
</dbReference>
<dbReference type="Pfam" id="PF00884">
    <property type="entry name" value="Sulfatase"/>
    <property type="match status" value="1"/>
</dbReference>
<evidence type="ECO:0000259" key="5">
    <source>
        <dbReference type="Pfam" id="PF00884"/>
    </source>
</evidence>